<dbReference type="NCBIfam" id="TIGR00377">
    <property type="entry name" value="ant_ant_sig"/>
    <property type="match status" value="1"/>
</dbReference>
<sequence length="118" mass="12309">MASSNPLTVDVVDVLDAVLIRASGDLDLATVDQLADALARTEHRACELDLAQVTFADSTALNLLLAHHRRATAKGGVLRLIGVSEPLRVILDLTGTAHLFQPDYGPEPGADSGPDASG</sequence>
<keyword evidence="5" id="KW-1185">Reference proteome</keyword>
<gene>
    <name evidence="4" type="ORF">GCM10018785_20250</name>
</gene>
<dbReference type="PANTHER" id="PTHR33495:SF2">
    <property type="entry name" value="ANTI-SIGMA FACTOR ANTAGONIST TM_1081-RELATED"/>
    <property type="match status" value="1"/>
</dbReference>
<dbReference type="InterPro" id="IPR003658">
    <property type="entry name" value="Anti-sigma_ant"/>
</dbReference>
<dbReference type="Gene3D" id="3.30.750.24">
    <property type="entry name" value="STAS domain"/>
    <property type="match status" value="1"/>
</dbReference>
<dbReference type="PANTHER" id="PTHR33495">
    <property type="entry name" value="ANTI-SIGMA FACTOR ANTAGONIST TM_1081-RELATED-RELATED"/>
    <property type="match status" value="1"/>
</dbReference>
<evidence type="ECO:0000256" key="2">
    <source>
        <dbReference type="RuleBase" id="RU003749"/>
    </source>
</evidence>
<reference evidence="4" key="2">
    <citation type="submission" date="2020-09" db="EMBL/GenBank/DDBJ databases">
        <authorList>
            <person name="Sun Q."/>
            <person name="Ohkuma M."/>
        </authorList>
    </citation>
    <scope>NUCLEOTIDE SEQUENCE</scope>
    <source>
        <strain evidence="4">JCM 4784</strain>
    </source>
</reference>
<dbReference type="InterPro" id="IPR002645">
    <property type="entry name" value="STAS_dom"/>
</dbReference>
<protein>
    <recommendedName>
        <fullName evidence="2">Anti-sigma factor antagonist</fullName>
    </recommendedName>
</protein>
<dbReference type="AlphaFoldDB" id="A0A919DJG0"/>
<organism evidence="4 5">
    <name type="scientific">Streptomyces longispororuber</name>
    <dbReference type="NCBI Taxonomy" id="68230"/>
    <lineage>
        <taxon>Bacteria</taxon>
        <taxon>Bacillati</taxon>
        <taxon>Actinomycetota</taxon>
        <taxon>Actinomycetes</taxon>
        <taxon>Kitasatosporales</taxon>
        <taxon>Streptomycetaceae</taxon>
        <taxon>Streptomyces</taxon>
    </lineage>
</organism>
<name>A0A919DJG0_9ACTN</name>
<proteinExistence type="inferred from homology"/>
<comment type="similarity">
    <text evidence="1 2">Belongs to the anti-sigma-factor antagonist family.</text>
</comment>
<dbReference type="SUPFAM" id="SSF52091">
    <property type="entry name" value="SpoIIaa-like"/>
    <property type="match status" value="1"/>
</dbReference>
<reference evidence="4" key="1">
    <citation type="journal article" date="2014" name="Int. J. Syst. Evol. Microbiol.">
        <title>Complete genome sequence of Corynebacterium casei LMG S-19264T (=DSM 44701T), isolated from a smear-ripened cheese.</title>
        <authorList>
            <consortium name="US DOE Joint Genome Institute (JGI-PGF)"/>
            <person name="Walter F."/>
            <person name="Albersmeier A."/>
            <person name="Kalinowski J."/>
            <person name="Ruckert C."/>
        </authorList>
    </citation>
    <scope>NUCLEOTIDE SEQUENCE</scope>
    <source>
        <strain evidence="4">JCM 4784</strain>
    </source>
</reference>
<dbReference type="GO" id="GO:0043856">
    <property type="term" value="F:anti-sigma factor antagonist activity"/>
    <property type="evidence" value="ECO:0007669"/>
    <property type="project" value="InterPro"/>
</dbReference>
<dbReference type="InterPro" id="IPR058548">
    <property type="entry name" value="MlaB-like_STAS"/>
</dbReference>
<dbReference type="RefSeq" id="WP_190135525.1">
    <property type="nucleotide sequence ID" value="NZ_BNBT01000020.1"/>
</dbReference>
<dbReference type="CDD" id="cd07043">
    <property type="entry name" value="STAS_anti-anti-sigma_factors"/>
    <property type="match status" value="1"/>
</dbReference>
<evidence type="ECO:0000256" key="1">
    <source>
        <dbReference type="ARBA" id="ARBA00009013"/>
    </source>
</evidence>
<dbReference type="PROSITE" id="PS50801">
    <property type="entry name" value="STAS"/>
    <property type="match status" value="1"/>
</dbReference>
<dbReference type="InterPro" id="IPR036513">
    <property type="entry name" value="STAS_dom_sf"/>
</dbReference>
<dbReference type="Pfam" id="PF13466">
    <property type="entry name" value="STAS_2"/>
    <property type="match status" value="1"/>
</dbReference>
<feature type="domain" description="STAS" evidence="3">
    <location>
        <begin position="7"/>
        <end position="118"/>
    </location>
</feature>
<dbReference type="EMBL" id="BNBT01000020">
    <property type="protein sequence ID" value="GHE50466.1"/>
    <property type="molecule type" value="Genomic_DNA"/>
</dbReference>
<accession>A0A919DJG0</accession>
<evidence type="ECO:0000259" key="3">
    <source>
        <dbReference type="PROSITE" id="PS50801"/>
    </source>
</evidence>
<evidence type="ECO:0000313" key="4">
    <source>
        <dbReference type="EMBL" id="GHE50466.1"/>
    </source>
</evidence>
<evidence type="ECO:0000313" key="5">
    <source>
        <dbReference type="Proteomes" id="UP000608024"/>
    </source>
</evidence>
<dbReference type="Proteomes" id="UP000608024">
    <property type="component" value="Unassembled WGS sequence"/>
</dbReference>
<comment type="caution">
    <text evidence="4">The sequence shown here is derived from an EMBL/GenBank/DDBJ whole genome shotgun (WGS) entry which is preliminary data.</text>
</comment>